<feature type="compositionally biased region" description="Polar residues" evidence="16">
    <location>
        <begin position="1228"/>
        <end position="1238"/>
    </location>
</feature>
<evidence type="ECO:0000256" key="15">
    <source>
        <dbReference type="ARBA" id="ARBA00070672"/>
    </source>
</evidence>
<feature type="compositionally biased region" description="Polar residues" evidence="16">
    <location>
        <begin position="1262"/>
        <end position="1274"/>
    </location>
</feature>
<dbReference type="PRINTS" id="PR01536">
    <property type="entry name" value="INTRLKN1R12F"/>
</dbReference>
<dbReference type="InterPro" id="IPR035897">
    <property type="entry name" value="Toll_tir_struct_dom_sf"/>
</dbReference>
<evidence type="ECO:0000256" key="14">
    <source>
        <dbReference type="ARBA" id="ARBA00023319"/>
    </source>
</evidence>
<dbReference type="PANTHER" id="PTHR11890">
    <property type="entry name" value="INTERLEUKIN-1 RECEPTOR FAMILY MEMBER"/>
    <property type="match status" value="1"/>
</dbReference>
<dbReference type="FunFam" id="2.60.40.10:FF:000634">
    <property type="entry name" value="Interleukin 1 receptor accessory protein"/>
    <property type="match status" value="1"/>
</dbReference>
<evidence type="ECO:0000256" key="9">
    <source>
        <dbReference type="ARBA" id="ARBA00023136"/>
    </source>
</evidence>
<dbReference type="SUPFAM" id="SSF52200">
    <property type="entry name" value="Toll/Interleukin receptor TIR domain"/>
    <property type="match status" value="3"/>
</dbReference>
<keyword evidence="10" id="KW-1015">Disulfide bond</keyword>
<dbReference type="GO" id="GO:0006954">
    <property type="term" value="P:inflammatory response"/>
    <property type="evidence" value="ECO:0007669"/>
    <property type="project" value="UniProtKB-KW"/>
</dbReference>
<evidence type="ECO:0000256" key="17">
    <source>
        <dbReference type="SAM" id="Phobius"/>
    </source>
</evidence>
<comment type="caution">
    <text evidence="20">The sequence shown here is derived from an EMBL/GenBank/DDBJ whole genome shotgun (WGS) entry which is preliminary data.</text>
</comment>
<reference evidence="21 22" key="2">
    <citation type="journal article" date="2021" name="J. Hered.">
        <title>Feather Gene Expression Elucidates the Developmental Basis of Plumage Iridescence in African Starlings.</title>
        <authorList>
            <person name="Rubenstein D.R."/>
            <person name="Corvelo A."/>
            <person name="MacManes M.D."/>
            <person name="Maia R."/>
            <person name="Narzisi G."/>
            <person name="Rousaki A."/>
            <person name="Vandenabeele P."/>
            <person name="Shawkey M.D."/>
            <person name="Solomon J."/>
        </authorList>
    </citation>
    <scope>NUCLEOTIDE SEQUENCE [LARGE SCALE GENOMIC DNA]</scope>
    <source>
        <strain evidence="21">SS15</strain>
    </source>
</reference>
<keyword evidence="12" id="KW-0325">Glycoprotein</keyword>
<evidence type="ECO:0000313" key="21">
    <source>
        <dbReference type="EMBL" id="KAI1235884.1"/>
    </source>
</evidence>
<dbReference type="GO" id="GO:0016787">
    <property type="term" value="F:hydrolase activity"/>
    <property type="evidence" value="ECO:0007669"/>
    <property type="project" value="UniProtKB-KW"/>
</dbReference>
<dbReference type="SMART" id="SM00409">
    <property type="entry name" value="IG"/>
    <property type="match status" value="3"/>
</dbReference>
<keyword evidence="7 17" id="KW-1133">Transmembrane helix</keyword>
<evidence type="ECO:0000256" key="3">
    <source>
        <dbReference type="ARBA" id="ARBA00022692"/>
    </source>
</evidence>
<evidence type="ECO:0000256" key="8">
    <source>
        <dbReference type="ARBA" id="ARBA00023027"/>
    </source>
</evidence>
<feature type="transmembrane region" description="Helical" evidence="17">
    <location>
        <begin position="635"/>
        <end position="655"/>
    </location>
</feature>
<evidence type="ECO:0000259" key="19">
    <source>
        <dbReference type="PROSITE" id="PS50835"/>
    </source>
</evidence>
<dbReference type="Proteomes" id="UP000618051">
    <property type="component" value="Unassembled WGS sequence"/>
</dbReference>
<evidence type="ECO:0000259" key="18">
    <source>
        <dbReference type="PROSITE" id="PS50104"/>
    </source>
</evidence>
<dbReference type="GO" id="GO:0004908">
    <property type="term" value="F:interleukin-1 receptor activity"/>
    <property type="evidence" value="ECO:0007669"/>
    <property type="project" value="InterPro"/>
</dbReference>
<dbReference type="InterPro" id="IPR041416">
    <property type="entry name" value="IL-1RAcP-like_ig"/>
</dbReference>
<evidence type="ECO:0000256" key="5">
    <source>
        <dbReference type="ARBA" id="ARBA00022737"/>
    </source>
</evidence>
<reference evidence="21" key="3">
    <citation type="submission" date="2022-01" db="EMBL/GenBank/DDBJ databases">
        <authorList>
            <person name="Rubenstein D.R."/>
        </authorList>
    </citation>
    <scope>NUCLEOTIDE SEQUENCE</scope>
    <source>
        <strain evidence="21">SS15</strain>
        <tissue evidence="21">Liver</tissue>
    </source>
</reference>
<feature type="domain" description="Ig-like" evidence="19">
    <location>
        <begin position="288"/>
        <end position="395"/>
    </location>
</feature>
<evidence type="ECO:0000256" key="16">
    <source>
        <dbReference type="SAM" id="MobiDB-lite"/>
    </source>
</evidence>
<dbReference type="PANTHER" id="PTHR11890:SF20">
    <property type="entry name" value="INTERLEUKIN-1 RECEPTOR ACCESSORY PROTEIN"/>
    <property type="match status" value="1"/>
</dbReference>
<dbReference type="SUPFAM" id="SSF48726">
    <property type="entry name" value="Immunoglobulin"/>
    <property type="match status" value="3"/>
</dbReference>
<feature type="non-terminal residue" evidence="20">
    <location>
        <position position="1360"/>
    </location>
</feature>
<evidence type="ECO:0000256" key="1">
    <source>
        <dbReference type="ARBA" id="ARBA00004479"/>
    </source>
</evidence>
<dbReference type="InterPro" id="IPR036179">
    <property type="entry name" value="Ig-like_dom_sf"/>
</dbReference>
<evidence type="ECO:0000256" key="4">
    <source>
        <dbReference type="ARBA" id="ARBA00022729"/>
    </source>
</evidence>
<evidence type="ECO:0000256" key="13">
    <source>
        <dbReference type="ARBA" id="ARBA00023198"/>
    </source>
</evidence>
<comment type="subcellular location">
    <subcellularLocation>
        <location evidence="1">Membrane</location>
        <topology evidence="1">Single-pass type I membrane protein</topology>
    </subcellularLocation>
</comment>
<dbReference type="CDD" id="cd20992">
    <property type="entry name" value="Ig1_IL1R_like"/>
    <property type="match status" value="1"/>
</dbReference>
<dbReference type="EMBL" id="JADDUC020000011">
    <property type="protein sequence ID" value="KAI1235884.1"/>
    <property type="molecule type" value="Genomic_DNA"/>
</dbReference>
<evidence type="ECO:0000256" key="7">
    <source>
        <dbReference type="ARBA" id="ARBA00022989"/>
    </source>
</evidence>
<feature type="compositionally biased region" description="Acidic residues" evidence="16">
    <location>
        <begin position="56"/>
        <end position="75"/>
    </location>
</feature>
<keyword evidence="3 17" id="KW-0812">Transmembrane</keyword>
<keyword evidence="6" id="KW-0378">Hydrolase</keyword>
<evidence type="ECO:0000256" key="11">
    <source>
        <dbReference type="ARBA" id="ARBA00023170"/>
    </source>
</evidence>
<dbReference type="PRINTS" id="PR01537">
    <property type="entry name" value="INTRLKN1R1F"/>
</dbReference>
<dbReference type="OrthoDB" id="9166379at2759"/>
<dbReference type="SMART" id="SM00255">
    <property type="entry name" value="TIR"/>
    <property type="match status" value="2"/>
</dbReference>
<dbReference type="Pfam" id="PF01582">
    <property type="entry name" value="TIR"/>
    <property type="match status" value="3"/>
</dbReference>
<feature type="domain" description="TIR" evidence="18">
    <location>
        <begin position="1073"/>
        <end position="1217"/>
    </location>
</feature>
<keyword evidence="14" id="KW-0393">Immunoglobulin domain</keyword>
<comment type="similarity">
    <text evidence="2">Belongs to the interleukin-1 receptor family.</text>
</comment>
<organism evidence="20">
    <name type="scientific">Lamprotornis superbus</name>
    <dbReference type="NCBI Taxonomy" id="245042"/>
    <lineage>
        <taxon>Eukaryota</taxon>
        <taxon>Metazoa</taxon>
        <taxon>Chordata</taxon>
        <taxon>Craniata</taxon>
        <taxon>Vertebrata</taxon>
        <taxon>Euteleostomi</taxon>
        <taxon>Archelosauria</taxon>
        <taxon>Archosauria</taxon>
        <taxon>Dinosauria</taxon>
        <taxon>Saurischia</taxon>
        <taxon>Theropoda</taxon>
        <taxon>Coelurosauria</taxon>
        <taxon>Aves</taxon>
        <taxon>Neognathae</taxon>
        <taxon>Neoaves</taxon>
        <taxon>Telluraves</taxon>
        <taxon>Australaves</taxon>
        <taxon>Passeriformes</taxon>
        <taxon>Sturnidae</taxon>
        <taxon>Lamprotornis</taxon>
    </lineage>
</organism>
<dbReference type="InterPro" id="IPR003599">
    <property type="entry name" value="Ig_sub"/>
</dbReference>
<sequence>CGRTEPCEPRPRSVRGPGPAAPQCPRRDRPERAASAAAGKGAGGAERSPAARIGNDGEEAEEEEEEQEEEEEEEESAARRAQRCAPRVLRMKMRGLRFNSPILTHTSAMQGERGTSRECMGKEAPSNMELSCSLGKSLFCLCFWTSCSALHQRNILLLLRQHYNTPRAVILGFAEMGGNVRAALKADAIGWEEADFSQQRFAGQGGQNPCRVQQECLWVSDILFSSKLPFCATDFISRLGLSECPLLFVMGLDGCLYLDGGAAVCAALCFSAGFPGTGTKRRLELISPWQKRCDDWGVDTMKQIQIYDGEPAKIKCPLFETFLKYNYSTAHSAGLTLIWYRIAQDRDLEEPINYRLPDNHISKDKDTLWFWPALLNDTGNYTCMLRNTTYCSKVAFPLEVVPKDQHSCVSHSIKPTEEMFYLEHANQNITCPDIDGFYPASVTPTVKWYLDCISVDGFYERYPQGPRLVIGIVRSAYKGNYTCIVTFKDHGRTYNLTRTIKMKVVGSPNKALPPQFTSPNEKVVYELEAGDDLILPCEVFFTFLKDSRTEVWWTIDGRNTDDITDPKIKVTQSEITRDFEDKTVIRTLTVAKATAEELKRNYTCFARNAKGEERSQAVVRVKVVAPKYTVELACGLGATILLVVVLIVIYHVYWLEMVLFYRAHFGTDETILDGKEYDVYVSYARNAEEEEFVLLTLRGVLENEFGYKLCIFDRDSLPGGSFLVNELFMVSSNVFTSHDSVADAPGHQNGCCGDGGWLFQLLFPGVVCRTVNMGNRKTDLHASPLSCLKKWDKVKARRGRESVILEQLTEDHVVTDETLSFIQKSRRLLVVLSPNYVLQGTQALLELKAGLENMASKGNIKVILVQYKAIKKSKVKELKQAKAALNVIKWKGEKSKFPKGRFWKQLQVEMPVKKISRSLSLDVLMHVPEKCLTQSENKPKHTAKIHNFDIVLSVERPKMQTPALCKCMPLLSTTQALGIRSKFAVQSLLQRLRNNLKDGSSVEPFLHVLGLLSQSLVGSQTPAALRGPVAAEQRMYLSFCNICTKRKHKNPLCRCPCCSRRGCDQSTVGPWHWLVLWFTMFSNKTSGSGGVFILLQLLVQGPAHFIVEFSITHTKCMFIFIDTTEAVFDFIQRSRRMIVVLSPDYLTEKSISLLEFKLGIMCQNAIATKLIVVEYRPLQCTHPSILQLKESVSFVTWKGEKSKRSGSQFWKALRLALPLRSLSASAGWNESCSSQSDISLDPVQRRRSRLKGQPDPRGATPVTLTHGGTASASESKAKQRAKRFLTCRCCGTYCDGSSRHKQQAVAEPRWDSHLCNPGSGRPPAQALQGRARAEPPPAQGPALALCHYSDLSNNNDFYVL</sequence>
<keyword evidence="13" id="KW-0395">Inflammatory response</keyword>
<evidence type="ECO:0000313" key="22">
    <source>
        <dbReference type="Proteomes" id="UP000618051"/>
    </source>
</evidence>
<keyword evidence="4" id="KW-0732">Signal</keyword>
<evidence type="ECO:0000313" key="20">
    <source>
        <dbReference type="EMBL" id="KAG0115892.1"/>
    </source>
</evidence>
<dbReference type="InterPro" id="IPR013783">
    <property type="entry name" value="Ig-like_fold"/>
</dbReference>
<keyword evidence="5" id="KW-0677">Repeat</keyword>
<dbReference type="InterPro" id="IPR000157">
    <property type="entry name" value="TIR_dom"/>
</dbReference>
<dbReference type="PROSITE" id="PS50835">
    <property type="entry name" value="IG_LIKE"/>
    <property type="match status" value="2"/>
</dbReference>
<evidence type="ECO:0000256" key="6">
    <source>
        <dbReference type="ARBA" id="ARBA00022801"/>
    </source>
</evidence>
<evidence type="ECO:0000256" key="12">
    <source>
        <dbReference type="ARBA" id="ARBA00023180"/>
    </source>
</evidence>
<name>A0A835TQY5_9PASS</name>
<dbReference type="FunFam" id="2.60.40.10:FF:000756">
    <property type="entry name" value="Interleukin 1 receptor accessory protein"/>
    <property type="match status" value="1"/>
</dbReference>
<dbReference type="EMBL" id="JADDUC010000192">
    <property type="protein sequence ID" value="KAG0115892.1"/>
    <property type="molecule type" value="Genomic_DNA"/>
</dbReference>
<keyword evidence="8" id="KW-0520">NAD</keyword>
<dbReference type="Gene3D" id="3.40.50.10140">
    <property type="entry name" value="Toll/interleukin-1 receptor homology (TIR) domain"/>
    <property type="match status" value="3"/>
</dbReference>
<gene>
    <name evidence="21" type="ORF">IHE44_0001975</name>
    <name evidence="20" type="ORF">IHE44_004995</name>
</gene>
<feature type="domain" description="Ig-like" evidence="19">
    <location>
        <begin position="514"/>
        <end position="620"/>
    </location>
</feature>
<protein>
    <recommendedName>
        <fullName evidence="15">Interleukin-1 receptor accessory protein</fullName>
    </recommendedName>
</protein>
<keyword evidence="9 17" id="KW-0472">Membrane</keyword>
<proteinExistence type="inferred from homology"/>
<dbReference type="Gene3D" id="2.60.40.10">
    <property type="entry name" value="Immunoglobulins"/>
    <property type="match status" value="3"/>
</dbReference>
<dbReference type="InterPro" id="IPR004074">
    <property type="entry name" value="IL-1_rcpt_I/II-typ"/>
</dbReference>
<feature type="domain" description="TIR" evidence="18">
    <location>
        <begin position="675"/>
        <end position="725"/>
    </location>
</feature>
<evidence type="ECO:0000256" key="2">
    <source>
        <dbReference type="ARBA" id="ARBA00009752"/>
    </source>
</evidence>
<accession>A0A835TQY5</accession>
<evidence type="ECO:0000256" key="10">
    <source>
        <dbReference type="ARBA" id="ARBA00023157"/>
    </source>
</evidence>
<keyword evidence="22" id="KW-1185">Reference proteome</keyword>
<feature type="region of interest" description="Disordered" evidence="16">
    <location>
        <begin position="1227"/>
        <end position="1277"/>
    </location>
</feature>
<dbReference type="InterPro" id="IPR015621">
    <property type="entry name" value="IL-1_rcpt_fam"/>
</dbReference>
<keyword evidence="11" id="KW-0675">Receptor</keyword>
<dbReference type="PROSITE" id="PS50104">
    <property type="entry name" value="TIR"/>
    <property type="match status" value="3"/>
</dbReference>
<dbReference type="InterPro" id="IPR007110">
    <property type="entry name" value="Ig-like_dom"/>
</dbReference>
<dbReference type="GO" id="GO:0016020">
    <property type="term" value="C:membrane"/>
    <property type="evidence" value="ECO:0007669"/>
    <property type="project" value="UniProtKB-SubCell"/>
</dbReference>
<dbReference type="Pfam" id="PF13927">
    <property type="entry name" value="Ig_3"/>
    <property type="match status" value="1"/>
</dbReference>
<feature type="domain" description="TIR" evidence="18">
    <location>
        <begin position="767"/>
        <end position="910"/>
    </location>
</feature>
<dbReference type="Pfam" id="PF18452">
    <property type="entry name" value="Ig_6"/>
    <property type="match status" value="1"/>
</dbReference>
<reference evidence="20" key="1">
    <citation type="submission" date="2020-10" db="EMBL/GenBank/DDBJ databases">
        <title>Feather gene expression reveals the developmental basis of iridescence in African starlings.</title>
        <authorList>
            <person name="Rubenstein D.R."/>
        </authorList>
    </citation>
    <scope>NUCLEOTIDE SEQUENCE</scope>
    <source>
        <strain evidence="20">SS15</strain>
        <tissue evidence="20">Liver</tissue>
    </source>
</reference>
<feature type="region of interest" description="Disordered" evidence="16">
    <location>
        <begin position="1"/>
        <end position="83"/>
    </location>
</feature>
<dbReference type="FunFam" id="2.60.40.10:FF:000462">
    <property type="entry name" value="Interleukin 1 receptor accessory protein"/>
    <property type="match status" value="1"/>
</dbReference>
<feature type="region of interest" description="Disordered" evidence="16">
    <location>
        <begin position="1311"/>
        <end position="1339"/>
    </location>
</feature>
<feature type="compositionally biased region" description="Basic and acidic residues" evidence="16">
    <location>
        <begin position="1"/>
        <end position="11"/>
    </location>
</feature>